<protein>
    <submittedName>
        <fullName evidence="11">Cell division protein</fullName>
    </submittedName>
</protein>
<feature type="transmembrane region" description="Helical" evidence="9">
    <location>
        <begin position="117"/>
        <end position="139"/>
    </location>
</feature>
<evidence type="ECO:0000256" key="4">
    <source>
        <dbReference type="ARBA" id="ARBA00022692"/>
    </source>
</evidence>
<evidence type="ECO:0000313" key="12">
    <source>
        <dbReference type="Proteomes" id="UP000198398"/>
    </source>
</evidence>
<keyword evidence="5 9" id="KW-1133">Transmembrane helix</keyword>
<dbReference type="KEGG" id="brv:CFK39_13400"/>
<accession>A0A220UES2</accession>
<dbReference type="PANTHER" id="PTHR37820:SF1">
    <property type="entry name" value="CELL DIVISION PROTEIN FTSQ"/>
    <property type="match status" value="1"/>
</dbReference>
<dbReference type="GO" id="GO:0051301">
    <property type="term" value="P:cell division"/>
    <property type="evidence" value="ECO:0007669"/>
    <property type="project" value="UniProtKB-KW"/>
</dbReference>
<evidence type="ECO:0000256" key="3">
    <source>
        <dbReference type="ARBA" id="ARBA00022618"/>
    </source>
</evidence>
<dbReference type="Pfam" id="PF08478">
    <property type="entry name" value="POTRA_1"/>
    <property type="match status" value="1"/>
</dbReference>
<dbReference type="OrthoDB" id="4793367at2"/>
<dbReference type="AlphaFoldDB" id="A0A220UES2"/>
<evidence type="ECO:0000256" key="6">
    <source>
        <dbReference type="ARBA" id="ARBA00023136"/>
    </source>
</evidence>
<dbReference type="Proteomes" id="UP000198398">
    <property type="component" value="Chromosome"/>
</dbReference>
<evidence type="ECO:0000256" key="8">
    <source>
        <dbReference type="SAM" id="MobiDB-lite"/>
    </source>
</evidence>
<dbReference type="EMBL" id="CP022316">
    <property type="protein sequence ID" value="ASK66639.1"/>
    <property type="molecule type" value="Genomic_DNA"/>
</dbReference>
<evidence type="ECO:0000313" key="11">
    <source>
        <dbReference type="EMBL" id="ASK66639.1"/>
    </source>
</evidence>
<feature type="compositionally biased region" description="Low complexity" evidence="8">
    <location>
        <begin position="44"/>
        <end position="70"/>
    </location>
</feature>
<proteinExistence type="predicted"/>
<gene>
    <name evidence="11" type="ORF">CFK39_13400</name>
</gene>
<evidence type="ECO:0000256" key="9">
    <source>
        <dbReference type="SAM" id="Phobius"/>
    </source>
</evidence>
<name>A0A220UES2_9MICO</name>
<feature type="domain" description="POTRA" evidence="10">
    <location>
        <begin position="142"/>
        <end position="210"/>
    </location>
</feature>
<keyword evidence="12" id="KW-1185">Reference proteome</keyword>
<evidence type="ECO:0000256" key="7">
    <source>
        <dbReference type="ARBA" id="ARBA00023306"/>
    </source>
</evidence>
<keyword evidence="6 9" id="KW-0472">Membrane</keyword>
<keyword evidence="4 9" id="KW-0812">Transmembrane</keyword>
<evidence type="ECO:0000256" key="2">
    <source>
        <dbReference type="ARBA" id="ARBA00022475"/>
    </source>
</evidence>
<dbReference type="InterPro" id="IPR013685">
    <property type="entry name" value="POTRA_FtsQ_type"/>
</dbReference>
<keyword evidence="3 11" id="KW-0132">Cell division</keyword>
<evidence type="ECO:0000256" key="5">
    <source>
        <dbReference type="ARBA" id="ARBA00022989"/>
    </source>
</evidence>
<evidence type="ECO:0000256" key="1">
    <source>
        <dbReference type="ARBA" id="ARBA00004370"/>
    </source>
</evidence>
<feature type="region of interest" description="Disordered" evidence="8">
    <location>
        <begin position="1"/>
        <end position="96"/>
    </location>
</feature>
<reference evidence="12" key="1">
    <citation type="submission" date="2017-07" db="EMBL/GenBank/DDBJ databases">
        <title>Brachybacterium sp. VR2415.</title>
        <authorList>
            <person name="Tak E.J."/>
            <person name="Bae J.-W."/>
        </authorList>
    </citation>
    <scope>NUCLEOTIDE SEQUENCE [LARGE SCALE GENOMIC DNA]</scope>
    <source>
        <strain evidence="12">VR2415</strain>
    </source>
</reference>
<evidence type="ECO:0000259" key="10">
    <source>
        <dbReference type="PROSITE" id="PS51779"/>
    </source>
</evidence>
<keyword evidence="7" id="KW-0131">Cell cycle</keyword>
<dbReference type="PANTHER" id="PTHR37820">
    <property type="entry name" value="CELL DIVISION PROTEIN DIVIB"/>
    <property type="match status" value="1"/>
</dbReference>
<sequence>MARRPTAPRPRQGPRRPAPSVPPQRRPVAKAARQRPTEAPPAPTTAARSVSSTASAPRSRSASSAAPAPRSRSRSVGRPRPISTAGEKPMADGRSVPADGRLRELVVGRPWRRRRRLILAGTAGTLLVLVAALLTVVFLPALQVDEVTVDGTGYLDEAEIRAVAAPPAEGSVLLLPTGEIAAEVGAMPGVASVEVERIWPDGARVSITETAPIAVLTRLDGTSVVVGEDGQELPAAAGEGETLVPLAVSSGSADPDGAAAAMSEVLAEMPTTLRGAVREVSASTRSDVTFELALEGGGTKTVVWGDAHDAELKAEVVQALLGQPGSVIDVSSPVAPVTR</sequence>
<dbReference type="Gene3D" id="3.10.20.310">
    <property type="entry name" value="membrane protein fhac"/>
    <property type="match status" value="1"/>
</dbReference>
<dbReference type="InterPro" id="IPR050487">
    <property type="entry name" value="FtsQ_DivIB"/>
</dbReference>
<dbReference type="InterPro" id="IPR034746">
    <property type="entry name" value="POTRA"/>
</dbReference>
<organism evidence="11 12">
    <name type="scientific">Brachybacterium avium</name>
    <dbReference type="NCBI Taxonomy" id="2017485"/>
    <lineage>
        <taxon>Bacteria</taxon>
        <taxon>Bacillati</taxon>
        <taxon>Actinomycetota</taxon>
        <taxon>Actinomycetes</taxon>
        <taxon>Micrococcales</taxon>
        <taxon>Dermabacteraceae</taxon>
        <taxon>Brachybacterium</taxon>
    </lineage>
</organism>
<feature type="compositionally biased region" description="Pro residues" evidence="8">
    <location>
        <begin position="16"/>
        <end position="25"/>
    </location>
</feature>
<keyword evidence="2" id="KW-1003">Cell membrane</keyword>
<dbReference type="GO" id="GO:0005886">
    <property type="term" value="C:plasma membrane"/>
    <property type="evidence" value="ECO:0007669"/>
    <property type="project" value="TreeGrafter"/>
</dbReference>
<comment type="subcellular location">
    <subcellularLocation>
        <location evidence="1">Membrane</location>
    </subcellularLocation>
</comment>
<dbReference type="PROSITE" id="PS51779">
    <property type="entry name" value="POTRA"/>
    <property type="match status" value="1"/>
</dbReference>